<keyword evidence="1" id="KW-0472">Membrane</keyword>
<sequence length="148" mass="16776">MALTHEQDPLTFKEAVTSCMKNYFNFHGRASRAEYWWWFFFTILATTVAIVFDMLVIGGIIGTFMAIQHPSGNAGDAVLIGMLIPYILTMIVGIFLILPTLTVAVRRLHDIDRSGFWVFIALIPFFGPLLLLYWHLLPSSQTVSVSYE</sequence>
<keyword evidence="1" id="KW-0812">Transmembrane</keyword>
<name>A0ABX8AT26_9HYPH</name>
<proteinExistence type="predicted"/>
<feature type="transmembrane region" description="Helical" evidence="1">
    <location>
        <begin position="35"/>
        <end position="67"/>
    </location>
</feature>
<dbReference type="RefSeq" id="WP_075700241.1">
    <property type="nucleotide sequence ID" value="NZ_CP074126.1"/>
</dbReference>
<evidence type="ECO:0000256" key="1">
    <source>
        <dbReference type="SAM" id="Phobius"/>
    </source>
</evidence>
<organism evidence="2 3">
    <name type="scientific">Pseudovibrio brasiliensis</name>
    <dbReference type="NCBI Taxonomy" id="1898042"/>
    <lineage>
        <taxon>Bacteria</taxon>
        <taxon>Pseudomonadati</taxon>
        <taxon>Pseudomonadota</taxon>
        <taxon>Alphaproteobacteria</taxon>
        <taxon>Hyphomicrobiales</taxon>
        <taxon>Stappiaceae</taxon>
        <taxon>Pseudovibrio</taxon>
    </lineage>
</organism>
<gene>
    <name evidence="2" type="ORF">KGB56_04920</name>
</gene>
<protein>
    <submittedName>
        <fullName evidence="2">DUF805 domain-containing protein</fullName>
    </submittedName>
</protein>
<dbReference type="PANTHER" id="PTHR34980:SF2">
    <property type="entry name" value="INNER MEMBRANE PROTEIN YHAH-RELATED"/>
    <property type="match status" value="1"/>
</dbReference>
<dbReference type="InterPro" id="IPR008523">
    <property type="entry name" value="DUF805"/>
</dbReference>
<dbReference type="Proteomes" id="UP000680706">
    <property type="component" value="Chromosome"/>
</dbReference>
<accession>A0ABX8AT26</accession>
<evidence type="ECO:0000313" key="3">
    <source>
        <dbReference type="Proteomes" id="UP000680706"/>
    </source>
</evidence>
<keyword evidence="1" id="KW-1133">Transmembrane helix</keyword>
<evidence type="ECO:0000313" key="2">
    <source>
        <dbReference type="EMBL" id="QUS56769.1"/>
    </source>
</evidence>
<dbReference type="EMBL" id="CP074126">
    <property type="protein sequence ID" value="QUS56769.1"/>
    <property type="molecule type" value="Genomic_DNA"/>
</dbReference>
<keyword evidence="3" id="KW-1185">Reference proteome</keyword>
<dbReference type="Pfam" id="PF05656">
    <property type="entry name" value="DUF805"/>
    <property type="match status" value="1"/>
</dbReference>
<feature type="transmembrane region" description="Helical" evidence="1">
    <location>
        <begin position="79"/>
        <end position="104"/>
    </location>
</feature>
<dbReference type="PANTHER" id="PTHR34980">
    <property type="entry name" value="INNER MEMBRANE PROTEIN-RELATED-RELATED"/>
    <property type="match status" value="1"/>
</dbReference>
<feature type="transmembrane region" description="Helical" evidence="1">
    <location>
        <begin position="116"/>
        <end position="136"/>
    </location>
</feature>
<reference evidence="2 3" key="1">
    <citation type="journal article" date="2021" name="Angew. Chem. Int. Ed. Engl.">
        <title>A novel family of nonribosomal peptides modulate collective behavior in Pseudovibrio bacteria isolated from marine sponges.</title>
        <authorList>
            <person name="Ioca L.P."/>
            <person name="Dai Y."/>
            <person name="Kunakom S."/>
            <person name="Diaz-Espinosa J."/>
            <person name="Krunic A."/>
            <person name="Crnkovic C.M."/>
            <person name="Orjala J."/>
            <person name="Sanchez L.M."/>
            <person name="Ferreira A.G."/>
            <person name="Berlinck R.G.S."/>
            <person name="Eustaquio A.S."/>
        </authorList>
    </citation>
    <scope>NUCLEOTIDE SEQUENCE [LARGE SCALE GENOMIC DNA]</scope>
    <source>
        <strain evidence="2 3">Ab134</strain>
    </source>
</reference>